<dbReference type="Proteomes" id="UP000550401">
    <property type="component" value="Unassembled WGS sequence"/>
</dbReference>
<accession>A0A839EZH4</accession>
<dbReference type="AlphaFoldDB" id="A0A839EZH4"/>
<feature type="chain" id="PRO_5032773050" description="Phosphate-selective porin O/P" evidence="2">
    <location>
        <begin position="23"/>
        <end position="440"/>
    </location>
</feature>
<evidence type="ECO:0000313" key="4">
    <source>
        <dbReference type="Proteomes" id="UP000550401"/>
    </source>
</evidence>
<evidence type="ECO:0000256" key="1">
    <source>
        <dbReference type="SAM" id="Coils"/>
    </source>
</evidence>
<organism evidence="3 4">
    <name type="scientific">Dokdonella fugitiva</name>
    <dbReference type="NCBI Taxonomy" id="328517"/>
    <lineage>
        <taxon>Bacteria</taxon>
        <taxon>Pseudomonadati</taxon>
        <taxon>Pseudomonadota</taxon>
        <taxon>Gammaproteobacteria</taxon>
        <taxon>Lysobacterales</taxon>
        <taxon>Rhodanobacteraceae</taxon>
        <taxon>Dokdonella</taxon>
    </lineage>
</organism>
<dbReference type="Gene3D" id="2.40.160.10">
    <property type="entry name" value="Porin"/>
    <property type="match status" value="1"/>
</dbReference>
<comment type="caution">
    <text evidence="3">The sequence shown here is derived from an EMBL/GenBank/DDBJ whole genome shotgun (WGS) entry which is preliminary data.</text>
</comment>
<feature type="coiled-coil region" evidence="1">
    <location>
        <begin position="24"/>
        <end position="51"/>
    </location>
</feature>
<evidence type="ECO:0008006" key="5">
    <source>
        <dbReference type="Google" id="ProtNLM"/>
    </source>
</evidence>
<keyword evidence="4" id="KW-1185">Reference proteome</keyword>
<evidence type="ECO:0000256" key="2">
    <source>
        <dbReference type="SAM" id="SignalP"/>
    </source>
</evidence>
<keyword evidence="2" id="KW-0732">Signal</keyword>
<evidence type="ECO:0000313" key="3">
    <source>
        <dbReference type="EMBL" id="MBA8889205.1"/>
    </source>
</evidence>
<proteinExistence type="predicted"/>
<protein>
    <recommendedName>
        <fullName evidence="5">Phosphate-selective porin O/P</fullName>
    </recommendedName>
</protein>
<dbReference type="EMBL" id="JACGXL010000006">
    <property type="protein sequence ID" value="MBA8889205.1"/>
    <property type="molecule type" value="Genomic_DNA"/>
</dbReference>
<feature type="signal peptide" evidence="2">
    <location>
        <begin position="1"/>
        <end position="22"/>
    </location>
</feature>
<name>A0A839EZH4_9GAMM</name>
<sequence length="440" mass="47214">MRHTPIALALVAGLAAAAPARADEESLRQELAALRAEVGALKAEVEQLRGTRANDAAASVASAPVATSTAMPAPAATVAATPATTQDSTRLWGYGELNYSRPTGNGADAQADVRRAVIGFSHAFSEDTHVYGELEWEHAIVSADDSGESEVEQLYVEHQVNPAMAVRAGLTLIPLGFINERHEPTNYYGVERNFVETAIIPSTWREGGLSLLGSTDAGLSWNVGITTGFDLTKWDAAADEGRASPLASIHQELQLAKAHDPSVYAALNWQGIPGFSAGGGLFTGKIGQGDDTFLAKDARLTLGEAHVRWQPGPFDFAALYARGRISDTEALNLRFVGNPTPVPKSLWGGYVQGAWRAWQSGDSSLAPFLRYEMFNTAAAYAPMPLGLGVPAADTERVWTLGLNYYLTPQVVFKADYQHFNIEDLVLGYGNRFDLGVGYQF</sequence>
<dbReference type="SUPFAM" id="SSF56935">
    <property type="entry name" value="Porins"/>
    <property type="match status" value="1"/>
</dbReference>
<keyword evidence="1" id="KW-0175">Coiled coil</keyword>
<dbReference type="RefSeq" id="WP_182532253.1">
    <property type="nucleotide sequence ID" value="NZ_JACGXL010000006.1"/>
</dbReference>
<dbReference type="InterPro" id="IPR023614">
    <property type="entry name" value="Porin_dom_sf"/>
</dbReference>
<reference evidence="3 4" key="1">
    <citation type="submission" date="2020-07" db="EMBL/GenBank/DDBJ databases">
        <title>Genomic Encyclopedia of Type Strains, Phase IV (KMG-V): Genome sequencing to study the core and pangenomes of soil and plant-associated prokaryotes.</title>
        <authorList>
            <person name="Whitman W."/>
        </authorList>
    </citation>
    <scope>NUCLEOTIDE SEQUENCE [LARGE SCALE GENOMIC DNA]</scope>
    <source>
        <strain evidence="3 4">RH2WT43</strain>
    </source>
</reference>
<gene>
    <name evidence="3" type="ORF">FHW12_003448</name>
</gene>